<accession>A0A4P7PUM9</accession>
<dbReference type="EMBL" id="CP038810">
    <property type="protein sequence ID" value="QBZ97593.1"/>
    <property type="molecule type" value="Genomic_DNA"/>
</dbReference>
<evidence type="ECO:0000256" key="2">
    <source>
        <dbReference type="SAM" id="SignalP"/>
    </source>
</evidence>
<dbReference type="KEGG" id="fsn:GS03_01085"/>
<dbReference type="GO" id="GO:0055085">
    <property type="term" value="P:transmembrane transport"/>
    <property type="evidence" value="ECO:0007669"/>
    <property type="project" value="InterPro"/>
</dbReference>
<sequence length="241" mass="26953">MKLIKLFLFVLLPISGFSQIGGEDEVYLNGDRIEAKFRGGGIDNFTAFINRNFDYSKVTKAGKLEGAFTIDEQGNVTKIRITQVLDLESATEFIRVLKMCPKWEPAKRGGKPISIEIKYPMVFNVKPKPSENDSEVKEINENSNRNEGKRPGGLSKFYEYINKNYKLPDAPGLKGQVIVSFVINEDGSIGDYKVVKDLGYGTAEELIRVLKTTGNKWTPAKKNGKPVKTPFTLPLTIDIPE</sequence>
<dbReference type="PANTHER" id="PTHR33446:SF2">
    <property type="entry name" value="PROTEIN TONB"/>
    <property type="match status" value="1"/>
</dbReference>
<keyword evidence="5" id="KW-1185">Reference proteome</keyword>
<reference evidence="4 5" key="1">
    <citation type="submission" date="2019-04" db="EMBL/GenBank/DDBJ databases">
        <title>Flavobacterium sp. GS03.</title>
        <authorList>
            <person name="Kim H."/>
        </authorList>
    </citation>
    <scope>NUCLEOTIDE SEQUENCE [LARGE SCALE GENOMIC DNA]</scope>
    <source>
        <strain evidence="4 5">GS03</strain>
    </source>
</reference>
<dbReference type="SUPFAM" id="SSF74653">
    <property type="entry name" value="TolA/TonB C-terminal domain"/>
    <property type="match status" value="2"/>
</dbReference>
<proteinExistence type="predicted"/>
<dbReference type="PANTHER" id="PTHR33446">
    <property type="entry name" value="PROTEIN TONB-RELATED"/>
    <property type="match status" value="1"/>
</dbReference>
<name>A0A4P7PUM9_9FLAO</name>
<feature type="signal peptide" evidence="2">
    <location>
        <begin position="1"/>
        <end position="20"/>
    </location>
</feature>
<dbReference type="Gene3D" id="3.30.1150.10">
    <property type="match status" value="2"/>
</dbReference>
<evidence type="ECO:0000259" key="3">
    <source>
        <dbReference type="Pfam" id="PF03544"/>
    </source>
</evidence>
<organism evidence="4 5">
    <name type="scientific">Flavobacterium sangjuense</name>
    <dbReference type="NCBI Taxonomy" id="2518177"/>
    <lineage>
        <taxon>Bacteria</taxon>
        <taxon>Pseudomonadati</taxon>
        <taxon>Bacteroidota</taxon>
        <taxon>Flavobacteriia</taxon>
        <taxon>Flavobacteriales</taxon>
        <taxon>Flavobacteriaceae</taxon>
        <taxon>Flavobacterium</taxon>
    </lineage>
</organism>
<feature type="domain" description="TonB C-terminal" evidence="3">
    <location>
        <begin position="172"/>
        <end position="235"/>
    </location>
</feature>
<dbReference type="Pfam" id="PF03544">
    <property type="entry name" value="TonB_C"/>
    <property type="match status" value="2"/>
</dbReference>
<evidence type="ECO:0000313" key="5">
    <source>
        <dbReference type="Proteomes" id="UP000296862"/>
    </source>
</evidence>
<dbReference type="Proteomes" id="UP000296862">
    <property type="component" value="Chromosome"/>
</dbReference>
<dbReference type="InterPro" id="IPR051045">
    <property type="entry name" value="TonB-dependent_transducer"/>
</dbReference>
<evidence type="ECO:0000313" key="4">
    <source>
        <dbReference type="EMBL" id="QBZ97593.1"/>
    </source>
</evidence>
<dbReference type="GO" id="GO:0031992">
    <property type="term" value="F:energy transducer activity"/>
    <property type="evidence" value="ECO:0007669"/>
    <property type="project" value="TreeGrafter"/>
</dbReference>
<dbReference type="OrthoDB" id="1522859at2"/>
<dbReference type="InterPro" id="IPR037682">
    <property type="entry name" value="TonB_C"/>
</dbReference>
<gene>
    <name evidence="4" type="ORF">GS03_01085</name>
</gene>
<feature type="region of interest" description="Disordered" evidence="1">
    <location>
        <begin position="129"/>
        <end position="150"/>
    </location>
</feature>
<feature type="domain" description="TonB C-terminal" evidence="3">
    <location>
        <begin position="61"/>
        <end position="124"/>
    </location>
</feature>
<evidence type="ECO:0000256" key="1">
    <source>
        <dbReference type="SAM" id="MobiDB-lite"/>
    </source>
</evidence>
<feature type="chain" id="PRO_5020577801" description="TonB C-terminal domain-containing protein" evidence="2">
    <location>
        <begin position="21"/>
        <end position="241"/>
    </location>
</feature>
<protein>
    <recommendedName>
        <fullName evidence="3">TonB C-terminal domain-containing protein</fullName>
    </recommendedName>
</protein>
<dbReference type="GO" id="GO:0098797">
    <property type="term" value="C:plasma membrane protein complex"/>
    <property type="evidence" value="ECO:0007669"/>
    <property type="project" value="TreeGrafter"/>
</dbReference>
<dbReference type="RefSeq" id="WP_136151547.1">
    <property type="nucleotide sequence ID" value="NZ_CP038810.1"/>
</dbReference>
<dbReference type="AlphaFoldDB" id="A0A4P7PUM9"/>
<keyword evidence="2" id="KW-0732">Signal</keyword>